<comment type="caution">
    <text evidence="1">The sequence shown here is derived from an EMBL/GenBank/DDBJ whole genome shotgun (WGS) entry which is preliminary data.</text>
</comment>
<proteinExistence type="predicted"/>
<organism evidence="1 2">
    <name type="scientific">Gimesia maris</name>
    <dbReference type="NCBI Taxonomy" id="122"/>
    <lineage>
        <taxon>Bacteria</taxon>
        <taxon>Pseudomonadati</taxon>
        <taxon>Planctomycetota</taxon>
        <taxon>Planctomycetia</taxon>
        <taxon>Planctomycetales</taxon>
        <taxon>Planctomycetaceae</taxon>
        <taxon>Gimesia</taxon>
    </lineage>
</organism>
<gene>
    <name evidence="1" type="ORF">DIT97_27775</name>
</gene>
<evidence type="ECO:0000313" key="2">
    <source>
        <dbReference type="Proteomes" id="UP000263642"/>
    </source>
</evidence>
<dbReference type="AlphaFoldDB" id="A0A3D3RCQ7"/>
<evidence type="ECO:0000313" key="1">
    <source>
        <dbReference type="EMBL" id="HCO26625.1"/>
    </source>
</evidence>
<protein>
    <submittedName>
        <fullName evidence="1">Uncharacterized protein</fullName>
    </submittedName>
</protein>
<dbReference type="Proteomes" id="UP000263642">
    <property type="component" value="Unassembled WGS sequence"/>
</dbReference>
<sequence length="87" mass="10007">MAWIAEISQFRSPFENSYRHDSAIGIESAPDTFLSHIYSYQITISHFSAFNRWAEFQAAGISVRKDLIFPIRLLEFPLPILVMIEGT</sequence>
<reference evidence="1 2" key="1">
    <citation type="journal article" date="2018" name="Nat. Biotechnol.">
        <title>A standardized bacterial taxonomy based on genome phylogeny substantially revises the tree of life.</title>
        <authorList>
            <person name="Parks D.H."/>
            <person name="Chuvochina M."/>
            <person name="Waite D.W."/>
            <person name="Rinke C."/>
            <person name="Skarshewski A."/>
            <person name="Chaumeil P.A."/>
            <person name="Hugenholtz P."/>
        </authorList>
    </citation>
    <scope>NUCLEOTIDE SEQUENCE [LARGE SCALE GENOMIC DNA]</scope>
    <source>
        <strain evidence="1">UBA9375</strain>
    </source>
</reference>
<name>A0A3D3RCQ7_9PLAN</name>
<dbReference type="EMBL" id="DQAY01000166">
    <property type="protein sequence ID" value="HCO26625.1"/>
    <property type="molecule type" value="Genomic_DNA"/>
</dbReference>
<accession>A0A3D3RCQ7</accession>